<dbReference type="SUPFAM" id="SSF47699">
    <property type="entry name" value="Bifunctional inhibitor/lipid-transfer protein/seed storage 2S albumin"/>
    <property type="match status" value="1"/>
</dbReference>
<dbReference type="AlphaFoldDB" id="A0A1D1YNG7"/>
<protein>
    <submittedName>
        <fullName evidence="3">Putative lipid-transfer protein DIR1</fullName>
    </submittedName>
</protein>
<dbReference type="PANTHER" id="PTHR33286:SF1">
    <property type="entry name" value="OS01G0800600 PROTEIN"/>
    <property type="match status" value="1"/>
</dbReference>
<feature type="chain" id="PRO_5008900347" evidence="1">
    <location>
        <begin position="25"/>
        <end position="117"/>
    </location>
</feature>
<dbReference type="Gene3D" id="1.10.110.10">
    <property type="entry name" value="Plant lipid-transfer and hydrophobic proteins"/>
    <property type="match status" value="1"/>
</dbReference>
<dbReference type="Pfam" id="PF14368">
    <property type="entry name" value="LTP_2"/>
    <property type="match status" value="1"/>
</dbReference>
<evidence type="ECO:0000259" key="2">
    <source>
        <dbReference type="SMART" id="SM00499"/>
    </source>
</evidence>
<gene>
    <name evidence="3" type="primary">DIR1_2</name>
    <name evidence="3" type="ORF">g.78347</name>
</gene>
<accession>A0A1D1YNG7</accession>
<dbReference type="InterPro" id="IPR016140">
    <property type="entry name" value="Bifunc_inhib/LTP/seed_store"/>
</dbReference>
<dbReference type="PANTHER" id="PTHR33286">
    <property type="entry name" value="BIFUNCTIONAL INHIBITOR/LIPID-TRANSFER PROTEIN/SEED STORAGE 2S ALBUMIN SUPERFAMILY PROTEIN"/>
    <property type="match status" value="1"/>
</dbReference>
<sequence>MSVPSVRLLVVGVAMVGLVLVACGNVGGSDVEACKGEGQLLDKCKRYVMKGNPQEAPSNACCQAIRGADMPCVCKGLTAGVAGLVDIKKVCFVANKCGMSMPPAGTKCGSLVIPSGC</sequence>
<evidence type="ECO:0000313" key="3">
    <source>
        <dbReference type="EMBL" id="JAT56168.1"/>
    </source>
</evidence>
<feature type="signal peptide" evidence="1">
    <location>
        <begin position="1"/>
        <end position="24"/>
    </location>
</feature>
<feature type="domain" description="Bifunctional inhibitor/plant lipid transfer protein/seed storage helical" evidence="2">
    <location>
        <begin position="44"/>
        <end position="108"/>
    </location>
</feature>
<organism evidence="3">
    <name type="scientific">Anthurium amnicola</name>
    <dbReference type="NCBI Taxonomy" id="1678845"/>
    <lineage>
        <taxon>Eukaryota</taxon>
        <taxon>Viridiplantae</taxon>
        <taxon>Streptophyta</taxon>
        <taxon>Embryophyta</taxon>
        <taxon>Tracheophyta</taxon>
        <taxon>Spermatophyta</taxon>
        <taxon>Magnoliopsida</taxon>
        <taxon>Liliopsida</taxon>
        <taxon>Araceae</taxon>
        <taxon>Pothoideae</taxon>
        <taxon>Potheae</taxon>
        <taxon>Anthurium</taxon>
    </lineage>
</organism>
<evidence type="ECO:0000256" key="1">
    <source>
        <dbReference type="SAM" id="SignalP"/>
    </source>
</evidence>
<dbReference type="InterPro" id="IPR036312">
    <property type="entry name" value="Bifun_inhib/LTP/seed_sf"/>
</dbReference>
<dbReference type="InterPro" id="IPR044741">
    <property type="entry name" value="NsLTP-like"/>
</dbReference>
<reference evidence="3" key="1">
    <citation type="submission" date="2015-07" db="EMBL/GenBank/DDBJ databases">
        <title>Transcriptome Assembly of Anthurium amnicola.</title>
        <authorList>
            <person name="Suzuki J."/>
        </authorList>
    </citation>
    <scope>NUCLEOTIDE SEQUENCE</scope>
</reference>
<dbReference type="SMART" id="SM00499">
    <property type="entry name" value="AAI"/>
    <property type="match status" value="1"/>
</dbReference>
<name>A0A1D1YNG7_9ARAE</name>
<keyword evidence="1" id="KW-0732">Signal</keyword>
<proteinExistence type="predicted"/>
<dbReference type="CDD" id="cd04660">
    <property type="entry name" value="nsLTP_like"/>
    <property type="match status" value="1"/>
</dbReference>
<dbReference type="EMBL" id="GDJX01011768">
    <property type="protein sequence ID" value="JAT56168.1"/>
    <property type="molecule type" value="Transcribed_RNA"/>
</dbReference>
<dbReference type="PROSITE" id="PS51257">
    <property type="entry name" value="PROKAR_LIPOPROTEIN"/>
    <property type="match status" value="1"/>
</dbReference>